<reference evidence="2 3" key="1">
    <citation type="submission" date="2024-09" db="EMBL/GenBank/DDBJ databases">
        <title>Floridaenema gen nov. (Aerosakkonemataceae, Aerosakkonematales ord. nov., Cyanobacteria) from benthic tropical and subtropical fresh waters, with the description of four new species.</title>
        <authorList>
            <person name="Moretto J.A."/>
            <person name="Berthold D.E."/>
            <person name="Lefler F.W."/>
            <person name="Huang I.-S."/>
            <person name="Laughinghouse H. IV."/>
        </authorList>
    </citation>
    <scope>NUCLEOTIDE SEQUENCE [LARGE SCALE GENOMIC DNA]</scope>
    <source>
        <strain evidence="2 3">BLCC-F167</strain>
    </source>
</reference>
<dbReference type="EMBL" id="JBHFNT010000158">
    <property type="protein sequence ID" value="MFB2836517.1"/>
    <property type="molecule type" value="Genomic_DNA"/>
</dbReference>
<protein>
    <submittedName>
        <fullName evidence="2">Uncharacterized protein</fullName>
    </submittedName>
</protein>
<feature type="chain" id="PRO_5047026823" evidence="1">
    <location>
        <begin position="22"/>
        <end position="127"/>
    </location>
</feature>
<feature type="signal peptide" evidence="1">
    <location>
        <begin position="1"/>
        <end position="21"/>
    </location>
</feature>
<gene>
    <name evidence="2" type="ORF">ACE1CA_18450</name>
</gene>
<sequence>MNLLKYTAITFIVIAASATDAAPSYLTGRSLRDTIKGQTLIAKDWAEFYQSDGTIIGKVRYLGIRDYTGKWEALENRICYSYPRKDQDRCSRLTLDGNTITHYDLSGKQKKDGVAHRFPGNSLDQFK</sequence>
<evidence type="ECO:0000313" key="2">
    <source>
        <dbReference type="EMBL" id="MFB2836517.1"/>
    </source>
</evidence>
<evidence type="ECO:0000256" key="1">
    <source>
        <dbReference type="SAM" id="SignalP"/>
    </source>
</evidence>
<dbReference type="RefSeq" id="WP_413278898.1">
    <property type="nucleotide sequence ID" value="NZ_JBHFNT010000158.1"/>
</dbReference>
<name>A0ABV4WN58_9CYAN</name>
<dbReference type="Proteomes" id="UP001576780">
    <property type="component" value="Unassembled WGS sequence"/>
</dbReference>
<comment type="caution">
    <text evidence="2">The sequence shown here is derived from an EMBL/GenBank/DDBJ whole genome shotgun (WGS) entry which is preliminary data.</text>
</comment>
<evidence type="ECO:0000313" key="3">
    <source>
        <dbReference type="Proteomes" id="UP001576780"/>
    </source>
</evidence>
<accession>A0ABV4WN58</accession>
<keyword evidence="1" id="KW-0732">Signal</keyword>
<organism evidence="2 3">
    <name type="scientific">Floridaenema evergladense BLCC-F167</name>
    <dbReference type="NCBI Taxonomy" id="3153639"/>
    <lineage>
        <taxon>Bacteria</taxon>
        <taxon>Bacillati</taxon>
        <taxon>Cyanobacteriota</taxon>
        <taxon>Cyanophyceae</taxon>
        <taxon>Oscillatoriophycideae</taxon>
        <taxon>Aerosakkonematales</taxon>
        <taxon>Aerosakkonemataceae</taxon>
        <taxon>Floridanema</taxon>
        <taxon>Floridanema evergladense</taxon>
    </lineage>
</organism>
<keyword evidence="3" id="KW-1185">Reference proteome</keyword>
<proteinExistence type="predicted"/>